<evidence type="ECO:0000313" key="4">
    <source>
        <dbReference type="Proteomes" id="UP000319663"/>
    </source>
</evidence>
<name>A0A507QU80_MONPU</name>
<feature type="region of interest" description="Disordered" evidence="1">
    <location>
        <begin position="136"/>
        <end position="170"/>
    </location>
</feature>
<dbReference type="OrthoDB" id="4276610at2759"/>
<dbReference type="AlphaFoldDB" id="A0A507QU80"/>
<sequence length="217" mass="23714">MSRASHSLTITTPIPPTLPPARVISALHNHTAILSLQALTTDYKDIPLSQLAAAEITQADAYFQPVYSIDPTTSSNNLKQYLATEAIPIIPGAGDWAKISLSFLVWFQDTQSGVRTRADAPAGVVVRAEYTVQTRQSQDQDLGVGLGSSGASSNNNANNNDSETTGDHYANASSDSSEWVLVENVSVECNWFLMPFVKRQMERAHRDICRRVIETLH</sequence>
<evidence type="ECO:0000313" key="3">
    <source>
        <dbReference type="EMBL" id="TQB71706.1"/>
    </source>
</evidence>
<comment type="caution">
    <text evidence="3">The sequence shown here is derived from an EMBL/GenBank/DDBJ whole genome shotgun (WGS) entry which is preliminary data.</text>
</comment>
<reference evidence="3 4" key="1">
    <citation type="submission" date="2019-06" db="EMBL/GenBank/DDBJ databases">
        <title>Wine fermentation using esterase from Monascus purpureus.</title>
        <authorList>
            <person name="Geng C."/>
            <person name="Zhang Y."/>
        </authorList>
    </citation>
    <scope>NUCLEOTIDE SEQUENCE [LARGE SCALE GENOMIC DNA]</scope>
    <source>
        <strain evidence="3">HQ1</strain>
    </source>
</reference>
<proteinExistence type="predicted"/>
<dbReference type="PANTHER" id="PTHR38117:SF1">
    <property type="entry name" value="DUF3074 DOMAIN-CONTAINING PROTEIN"/>
    <property type="match status" value="1"/>
</dbReference>
<protein>
    <recommendedName>
        <fullName evidence="2">DUF7053 domain-containing protein</fullName>
    </recommendedName>
</protein>
<gene>
    <name evidence="3" type="ORF">MPDQ_007356</name>
</gene>
<keyword evidence="4" id="KW-1185">Reference proteome</keyword>
<dbReference type="EMBL" id="VIFY01000076">
    <property type="protein sequence ID" value="TQB71706.1"/>
    <property type="molecule type" value="Genomic_DNA"/>
</dbReference>
<dbReference type="InterPro" id="IPR055481">
    <property type="entry name" value="DUF7053"/>
</dbReference>
<organism evidence="3 4">
    <name type="scientific">Monascus purpureus</name>
    <name type="common">Red mold</name>
    <name type="synonym">Monascus anka</name>
    <dbReference type="NCBI Taxonomy" id="5098"/>
    <lineage>
        <taxon>Eukaryota</taxon>
        <taxon>Fungi</taxon>
        <taxon>Dikarya</taxon>
        <taxon>Ascomycota</taxon>
        <taxon>Pezizomycotina</taxon>
        <taxon>Eurotiomycetes</taxon>
        <taxon>Eurotiomycetidae</taxon>
        <taxon>Eurotiales</taxon>
        <taxon>Aspergillaceae</taxon>
        <taxon>Monascus</taxon>
    </lineage>
</organism>
<feature type="domain" description="DUF7053" evidence="2">
    <location>
        <begin position="5"/>
        <end position="216"/>
    </location>
</feature>
<evidence type="ECO:0000256" key="1">
    <source>
        <dbReference type="SAM" id="MobiDB-lite"/>
    </source>
</evidence>
<feature type="compositionally biased region" description="Low complexity" evidence="1">
    <location>
        <begin position="149"/>
        <end position="160"/>
    </location>
</feature>
<accession>A0A507QU80</accession>
<dbReference type="PANTHER" id="PTHR38117">
    <property type="entry name" value="NACHT AND WD40 DOMAIN PROTEIN"/>
    <property type="match status" value="1"/>
</dbReference>
<dbReference type="Proteomes" id="UP000319663">
    <property type="component" value="Unassembled WGS sequence"/>
</dbReference>
<dbReference type="Pfam" id="PF23155">
    <property type="entry name" value="DUF7053"/>
    <property type="match status" value="1"/>
</dbReference>
<evidence type="ECO:0000259" key="2">
    <source>
        <dbReference type="Pfam" id="PF23155"/>
    </source>
</evidence>
<dbReference type="STRING" id="5098.A0A507QU80"/>